<dbReference type="EMBL" id="JASCZI010061284">
    <property type="protein sequence ID" value="MED6138284.1"/>
    <property type="molecule type" value="Genomic_DNA"/>
</dbReference>
<comment type="caution">
    <text evidence="1">The sequence shown here is derived from an EMBL/GenBank/DDBJ whole genome shotgun (WGS) entry which is preliminary data.</text>
</comment>
<evidence type="ECO:0000313" key="2">
    <source>
        <dbReference type="Proteomes" id="UP001341840"/>
    </source>
</evidence>
<reference evidence="1 2" key="1">
    <citation type="journal article" date="2023" name="Plants (Basel)">
        <title>Bridging the Gap: Combining Genomics and Transcriptomics Approaches to Understand Stylosanthes scabra, an Orphan Legume from the Brazilian Caatinga.</title>
        <authorList>
            <person name="Ferreira-Neto J.R.C."/>
            <person name="da Silva M.D."/>
            <person name="Binneck E."/>
            <person name="de Melo N.F."/>
            <person name="da Silva R.H."/>
            <person name="de Melo A.L.T.M."/>
            <person name="Pandolfi V."/>
            <person name="Bustamante F.O."/>
            <person name="Brasileiro-Vidal A.C."/>
            <person name="Benko-Iseppon A.M."/>
        </authorList>
    </citation>
    <scope>NUCLEOTIDE SEQUENCE [LARGE SCALE GENOMIC DNA]</scope>
    <source>
        <tissue evidence="1">Leaves</tissue>
    </source>
</reference>
<keyword evidence="2" id="KW-1185">Reference proteome</keyword>
<proteinExistence type="predicted"/>
<dbReference type="Proteomes" id="UP001341840">
    <property type="component" value="Unassembled WGS sequence"/>
</dbReference>
<name>A0ABU6SQ44_9FABA</name>
<gene>
    <name evidence="1" type="ORF">PIB30_072786</name>
</gene>
<protein>
    <submittedName>
        <fullName evidence="1">Uncharacterized protein</fullName>
    </submittedName>
</protein>
<evidence type="ECO:0000313" key="1">
    <source>
        <dbReference type="EMBL" id="MED6138284.1"/>
    </source>
</evidence>
<organism evidence="1 2">
    <name type="scientific">Stylosanthes scabra</name>
    <dbReference type="NCBI Taxonomy" id="79078"/>
    <lineage>
        <taxon>Eukaryota</taxon>
        <taxon>Viridiplantae</taxon>
        <taxon>Streptophyta</taxon>
        <taxon>Embryophyta</taxon>
        <taxon>Tracheophyta</taxon>
        <taxon>Spermatophyta</taxon>
        <taxon>Magnoliopsida</taxon>
        <taxon>eudicotyledons</taxon>
        <taxon>Gunneridae</taxon>
        <taxon>Pentapetalae</taxon>
        <taxon>rosids</taxon>
        <taxon>fabids</taxon>
        <taxon>Fabales</taxon>
        <taxon>Fabaceae</taxon>
        <taxon>Papilionoideae</taxon>
        <taxon>50 kb inversion clade</taxon>
        <taxon>dalbergioids sensu lato</taxon>
        <taxon>Dalbergieae</taxon>
        <taxon>Pterocarpus clade</taxon>
        <taxon>Stylosanthes</taxon>
    </lineage>
</organism>
<sequence length="76" mass="8966">MMITWKPPNFMIEQALGPYVASLGKHVLGVIRDIYWIDRYRCFYRTENPMVWDSHPHLFTCFSDAGSRSEGKRRSV</sequence>
<accession>A0ABU6SQ44</accession>